<evidence type="ECO:0000313" key="2">
    <source>
        <dbReference type="Proteomes" id="UP000095282"/>
    </source>
</evidence>
<accession>A0A1I7SXW4</accession>
<keyword evidence="1" id="KW-0732">Signal</keyword>
<dbReference type="WBParaSite" id="Csp11.Scaffold193.g667.t1">
    <property type="protein sequence ID" value="Csp11.Scaffold193.g667.t1"/>
    <property type="gene ID" value="Csp11.Scaffold193.g667"/>
</dbReference>
<name>A0A1I7SXW4_9PELO</name>
<dbReference type="eggNOG" id="ENOG502S3SH">
    <property type="taxonomic scope" value="Eukaryota"/>
</dbReference>
<dbReference type="GO" id="GO:0042048">
    <property type="term" value="P:olfactory behavior"/>
    <property type="evidence" value="ECO:0007669"/>
    <property type="project" value="TreeGrafter"/>
</dbReference>
<keyword evidence="2" id="KW-1185">Reference proteome</keyword>
<dbReference type="GO" id="GO:0030424">
    <property type="term" value="C:axon"/>
    <property type="evidence" value="ECO:0007669"/>
    <property type="project" value="TreeGrafter"/>
</dbReference>
<organism evidence="2 3">
    <name type="scientific">Caenorhabditis tropicalis</name>
    <dbReference type="NCBI Taxonomy" id="1561998"/>
    <lineage>
        <taxon>Eukaryota</taxon>
        <taxon>Metazoa</taxon>
        <taxon>Ecdysozoa</taxon>
        <taxon>Nematoda</taxon>
        <taxon>Chromadorea</taxon>
        <taxon>Rhabditida</taxon>
        <taxon>Rhabditina</taxon>
        <taxon>Rhabditomorpha</taxon>
        <taxon>Rhabditoidea</taxon>
        <taxon>Rhabditidae</taxon>
        <taxon>Peloderinae</taxon>
        <taxon>Caenorhabditis</taxon>
    </lineage>
</organism>
<dbReference type="InterPro" id="IPR010558">
    <property type="entry name" value="Ly-6-related"/>
</dbReference>
<evidence type="ECO:0000313" key="3">
    <source>
        <dbReference type="WBParaSite" id="Csp11.Scaffold193.g667.t1"/>
    </source>
</evidence>
<protein>
    <submittedName>
        <fullName evidence="3">Secreted protein</fullName>
    </submittedName>
</protein>
<dbReference type="Pfam" id="PF06579">
    <property type="entry name" value="Ly-6_related"/>
    <property type="match status" value="1"/>
</dbReference>
<dbReference type="AlphaFoldDB" id="A0A1I7SXW4"/>
<evidence type="ECO:0000256" key="1">
    <source>
        <dbReference type="SAM" id="SignalP"/>
    </source>
</evidence>
<feature type="signal peptide" evidence="1">
    <location>
        <begin position="1"/>
        <end position="21"/>
    </location>
</feature>
<proteinExistence type="predicted"/>
<dbReference type="Proteomes" id="UP000095282">
    <property type="component" value="Unplaced"/>
</dbReference>
<sequence length="100" mass="11738">MRNRKSWLTLVLCTVFHATWAFSNHNDLDERTKNSMMERSHCFSCASFVYLPLWSQLMHHYYPPKNFTDRCWQPDSGIGLVPCNSACFTLVERIDGEDCE</sequence>
<dbReference type="GO" id="GO:0043025">
    <property type="term" value="C:neuronal cell body"/>
    <property type="evidence" value="ECO:0007669"/>
    <property type="project" value="TreeGrafter"/>
</dbReference>
<feature type="chain" id="PRO_5009306807" evidence="1">
    <location>
        <begin position="22"/>
        <end position="100"/>
    </location>
</feature>
<dbReference type="GO" id="GO:1990834">
    <property type="term" value="P:response to odorant"/>
    <property type="evidence" value="ECO:0007669"/>
    <property type="project" value="TreeGrafter"/>
</dbReference>
<dbReference type="PANTHER" id="PTHR34722">
    <property type="entry name" value="HOMOLOG OF ODR-2 (TWO)-RELATED"/>
    <property type="match status" value="1"/>
</dbReference>
<dbReference type="STRING" id="1561998.A0A1I7SXW4"/>
<reference evidence="3" key="1">
    <citation type="submission" date="2016-11" db="UniProtKB">
        <authorList>
            <consortium name="WormBaseParasite"/>
        </authorList>
    </citation>
    <scope>IDENTIFICATION</scope>
</reference>
<dbReference type="PANTHER" id="PTHR34722:SF6">
    <property type="entry name" value="HOMOLOG OF ODR-2 (TWO)"/>
    <property type="match status" value="1"/>
</dbReference>